<dbReference type="InterPro" id="IPR013525">
    <property type="entry name" value="ABC2_TM"/>
</dbReference>
<dbReference type="OrthoDB" id="66620at2759"/>
<evidence type="ECO:0000256" key="1">
    <source>
        <dbReference type="ARBA" id="ARBA00004141"/>
    </source>
</evidence>
<proteinExistence type="predicted"/>
<evidence type="ECO:0000256" key="6">
    <source>
        <dbReference type="SAM" id="Phobius"/>
    </source>
</evidence>
<feature type="transmembrane region" description="Helical" evidence="6">
    <location>
        <begin position="176"/>
        <end position="203"/>
    </location>
</feature>
<keyword evidence="2" id="KW-0813">Transport</keyword>
<dbReference type="Pfam" id="PF01061">
    <property type="entry name" value="ABC2_membrane"/>
    <property type="match status" value="1"/>
</dbReference>
<evidence type="ECO:0000313" key="9">
    <source>
        <dbReference type="Proteomes" id="UP000250043"/>
    </source>
</evidence>
<accession>A0A8E2AJR6</accession>
<name>A0A8E2AJR6_9APHY</name>
<keyword evidence="9" id="KW-1185">Reference proteome</keyword>
<dbReference type="Proteomes" id="UP000250043">
    <property type="component" value="Unassembled WGS sequence"/>
</dbReference>
<keyword evidence="5 6" id="KW-0472">Membrane</keyword>
<dbReference type="PANTHER" id="PTHR48041">
    <property type="entry name" value="ABC TRANSPORTER G FAMILY MEMBER 28"/>
    <property type="match status" value="1"/>
</dbReference>
<feature type="domain" description="ABC-2 type transporter transmembrane" evidence="7">
    <location>
        <begin position="9"/>
        <end position="142"/>
    </location>
</feature>
<dbReference type="InterPro" id="IPR050352">
    <property type="entry name" value="ABCG_transporters"/>
</dbReference>
<dbReference type="EMBL" id="KV722947">
    <property type="protein sequence ID" value="OCH83600.1"/>
    <property type="molecule type" value="Genomic_DNA"/>
</dbReference>
<keyword evidence="3 6" id="KW-0812">Transmembrane</keyword>
<evidence type="ECO:0000256" key="3">
    <source>
        <dbReference type="ARBA" id="ARBA00022692"/>
    </source>
</evidence>
<evidence type="ECO:0000256" key="2">
    <source>
        <dbReference type="ARBA" id="ARBA00022448"/>
    </source>
</evidence>
<sequence length="207" mass="23239">MASQDVRNERINFMCDHANGYYSSFTYFSSKILLDILLLRVIPLLVLGSIAYRFIGLAPTVPAFWKLLLVLVMFNLTTASVILLLSIAFANTSVASLVGTLVMLHNLLFTDLLINCAPLLPASQRLLTVSIFHAASEALAVNKLRYLQLKESKYGMDIDVPAAKILSTFGLWAQTFWWPNIVLLGIFFGVVTFASFLILHFYVKERR</sequence>
<evidence type="ECO:0000313" key="8">
    <source>
        <dbReference type="EMBL" id="OCH83600.1"/>
    </source>
</evidence>
<dbReference type="PANTHER" id="PTHR48041:SF2">
    <property type="entry name" value="ATP-DEPENDENT PERMEASE-RELATED"/>
    <property type="match status" value="1"/>
</dbReference>
<keyword evidence="4 6" id="KW-1133">Transmembrane helix</keyword>
<dbReference type="AlphaFoldDB" id="A0A8E2AJR6"/>
<gene>
    <name evidence="8" type="ORF">OBBRIDRAFT_799688</name>
</gene>
<organism evidence="8 9">
    <name type="scientific">Obba rivulosa</name>
    <dbReference type="NCBI Taxonomy" id="1052685"/>
    <lineage>
        <taxon>Eukaryota</taxon>
        <taxon>Fungi</taxon>
        <taxon>Dikarya</taxon>
        <taxon>Basidiomycota</taxon>
        <taxon>Agaricomycotina</taxon>
        <taxon>Agaricomycetes</taxon>
        <taxon>Polyporales</taxon>
        <taxon>Gelatoporiaceae</taxon>
        <taxon>Obba</taxon>
    </lineage>
</organism>
<dbReference type="GO" id="GO:0016020">
    <property type="term" value="C:membrane"/>
    <property type="evidence" value="ECO:0007669"/>
    <property type="project" value="UniProtKB-SubCell"/>
</dbReference>
<comment type="subcellular location">
    <subcellularLocation>
        <location evidence="1">Membrane</location>
        <topology evidence="1">Multi-pass membrane protein</topology>
    </subcellularLocation>
</comment>
<reference evidence="8 9" key="1">
    <citation type="submission" date="2016-07" db="EMBL/GenBank/DDBJ databases">
        <title>Draft genome of the white-rot fungus Obba rivulosa 3A-2.</title>
        <authorList>
            <consortium name="DOE Joint Genome Institute"/>
            <person name="Miettinen O."/>
            <person name="Riley R."/>
            <person name="Acob R."/>
            <person name="Barry K."/>
            <person name="Cullen D."/>
            <person name="De Vries R."/>
            <person name="Hainaut M."/>
            <person name="Hatakka A."/>
            <person name="Henrissat B."/>
            <person name="Hilden K."/>
            <person name="Kuo R."/>
            <person name="Labutti K."/>
            <person name="Lipzen A."/>
            <person name="Makela M.R."/>
            <person name="Sandor L."/>
            <person name="Spatafora J.W."/>
            <person name="Grigoriev I.V."/>
            <person name="Hibbett D.S."/>
        </authorList>
    </citation>
    <scope>NUCLEOTIDE SEQUENCE [LARGE SCALE GENOMIC DNA]</scope>
    <source>
        <strain evidence="8 9">3A-2</strain>
    </source>
</reference>
<evidence type="ECO:0000256" key="5">
    <source>
        <dbReference type="ARBA" id="ARBA00023136"/>
    </source>
</evidence>
<protein>
    <recommendedName>
        <fullName evidence="7">ABC-2 type transporter transmembrane domain-containing protein</fullName>
    </recommendedName>
</protein>
<dbReference type="GO" id="GO:0140359">
    <property type="term" value="F:ABC-type transporter activity"/>
    <property type="evidence" value="ECO:0007669"/>
    <property type="project" value="InterPro"/>
</dbReference>
<evidence type="ECO:0000256" key="4">
    <source>
        <dbReference type="ARBA" id="ARBA00022989"/>
    </source>
</evidence>
<evidence type="ECO:0000259" key="7">
    <source>
        <dbReference type="Pfam" id="PF01061"/>
    </source>
</evidence>